<protein>
    <recommendedName>
        <fullName evidence="4">Hydrophobin</fullName>
    </recommendedName>
</protein>
<comment type="caution">
    <text evidence="2">The sequence shown here is derived from an EMBL/GenBank/DDBJ whole genome shotgun (WGS) entry which is preliminary data.</text>
</comment>
<dbReference type="RefSeq" id="XP_060324394.1">
    <property type="nucleotide sequence ID" value="XM_060465660.1"/>
</dbReference>
<reference evidence="2" key="1">
    <citation type="submission" date="2023-06" db="EMBL/GenBank/DDBJ databases">
        <authorList>
            <consortium name="Lawrence Berkeley National Laboratory"/>
            <person name="Ahrendt S."/>
            <person name="Sahu N."/>
            <person name="Indic B."/>
            <person name="Wong-Bajracharya J."/>
            <person name="Merenyi Z."/>
            <person name="Ke H.-M."/>
            <person name="Monk M."/>
            <person name="Kocsube S."/>
            <person name="Drula E."/>
            <person name="Lipzen A."/>
            <person name="Balint B."/>
            <person name="Henrissat B."/>
            <person name="Andreopoulos B."/>
            <person name="Martin F.M."/>
            <person name="Harder C.B."/>
            <person name="Rigling D."/>
            <person name="Ford K.L."/>
            <person name="Foster G.D."/>
            <person name="Pangilinan J."/>
            <person name="Papanicolaou A."/>
            <person name="Barry K."/>
            <person name="LaButti K."/>
            <person name="Viragh M."/>
            <person name="Koriabine M."/>
            <person name="Yan M."/>
            <person name="Riley R."/>
            <person name="Champramary S."/>
            <person name="Plett K.L."/>
            <person name="Tsai I.J."/>
            <person name="Slot J."/>
            <person name="Sipos G."/>
            <person name="Plett J."/>
            <person name="Nagy L.G."/>
            <person name="Grigoriev I.V."/>
        </authorList>
    </citation>
    <scope>NUCLEOTIDE SEQUENCE</scope>
    <source>
        <strain evidence="2">CCBAS 213</strain>
    </source>
</reference>
<evidence type="ECO:0008006" key="4">
    <source>
        <dbReference type="Google" id="ProtNLM"/>
    </source>
</evidence>
<dbReference type="EMBL" id="JAUEPS010000063">
    <property type="protein sequence ID" value="KAK0442707.1"/>
    <property type="molecule type" value="Genomic_DNA"/>
</dbReference>
<feature type="transmembrane region" description="Helical" evidence="1">
    <location>
        <begin position="34"/>
        <end position="54"/>
    </location>
</feature>
<evidence type="ECO:0000256" key="1">
    <source>
        <dbReference type="SAM" id="Phobius"/>
    </source>
</evidence>
<evidence type="ECO:0000313" key="2">
    <source>
        <dbReference type="EMBL" id="KAK0442707.1"/>
    </source>
</evidence>
<keyword evidence="3" id="KW-1185">Reference proteome</keyword>
<evidence type="ECO:0000313" key="3">
    <source>
        <dbReference type="Proteomes" id="UP001175211"/>
    </source>
</evidence>
<organism evidence="2 3">
    <name type="scientific">Armillaria tabescens</name>
    <name type="common">Ringless honey mushroom</name>
    <name type="synonym">Agaricus tabescens</name>
    <dbReference type="NCBI Taxonomy" id="1929756"/>
    <lineage>
        <taxon>Eukaryota</taxon>
        <taxon>Fungi</taxon>
        <taxon>Dikarya</taxon>
        <taxon>Basidiomycota</taxon>
        <taxon>Agaricomycotina</taxon>
        <taxon>Agaricomycetes</taxon>
        <taxon>Agaricomycetidae</taxon>
        <taxon>Agaricales</taxon>
        <taxon>Marasmiineae</taxon>
        <taxon>Physalacriaceae</taxon>
        <taxon>Desarmillaria</taxon>
    </lineage>
</organism>
<proteinExistence type="predicted"/>
<name>A0AA39JIC1_ARMTA</name>
<dbReference type="Proteomes" id="UP001175211">
    <property type="component" value="Unassembled WGS sequence"/>
</dbReference>
<dbReference type="AlphaFoldDB" id="A0AA39JIC1"/>
<keyword evidence="1" id="KW-0472">Membrane</keyword>
<gene>
    <name evidence="2" type="ORF">EV420DRAFT_1074421</name>
</gene>
<keyword evidence="1" id="KW-1133">Transmembrane helix</keyword>
<sequence length="197" mass="21021">MAINNVFSAPSIMDTLSLGHAECQDKNAISTNGMAIVFSSTVGTEVILIWLLMISSLNTRNASLQRLHKLNVRKAIAIHHSSLIMHFTFGTLLPIAALFVGVTALNSTSCYDRGDLVECCEIVEPADSPLIAEKDIQAGYLAEDKLVGFNCTGPEGDLEAGTSRCENPGLGEMCCGHELFIANDGTITAVNCTSIDE</sequence>
<accession>A0AA39JIC1</accession>
<feature type="transmembrane region" description="Helical" evidence="1">
    <location>
        <begin position="75"/>
        <end position="100"/>
    </location>
</feature>
<dbReference type="GeneID" id="85349208"/>
<keyword evidence="1" id="KW-0812">Transmembrane</keyword>